<comment type="caution">
    <text evidence="2">The sequence shown here is derived from an EMBL/GenBank/DDBJ whole genome shotgun (WGS) entry which is preliminary data.</text>
</comment>
<reference evidence="2 3" key="1">
    <citation type="submission" date="2019-08" db="EMBL/GenBank/DDBJ databases">
        <title>Genome of Aequorivita lipolytica Y10-2 (type strain).</title>
        <authorList>
            <person name="Bowman J.P."/>
        </authorList>
    </citation>
    <scope>NUCLEOTIDE SEQUENCE [LARGE SCALE GENOMIC DNA]</scope>
    <source>
        <strain evidence="2 3">Y10-2</strain>
    </source>
</reference>
<proteinExistence type="predicted"/>
<evidence type="ECO:0000313" key="2">
    <source>
        <dbReference type="EMBL" id="TXD70612.1"/>
    </source>
</evidence>
<dbReference type="AlphaFoldDB" id="A0A5C6YT36"/>
<evidence type="ECO:0000256" key="1">
    <source>
        <dbReference type="SAM" id="MobiDB-lite"/>
    </source>
</evidence>
<dbReference type="Proteomes" id="UP000321945">
    <property type="component" value="Unassembled WGS sequence"/>
</dbReference>
<dbReference type="EMBL" id="VORU01000001">
    <property type="protein sequence ID" value="TXD70612.1"/>
    <property type="molecule type" value="Genomic_DNA"/>
</dbReference>
<feature type="region of interest" description="Disordered" evidence="1">
    <location>
        <begin position="64"/>
        <end position="88"/>
    </location>
</feature>
<keyword evidence="3" id="KW-1185">Reference proteome</keyword>
<gene>
    <name evidence="2" type="ORF">ESV24_00530</name>
</gene>
<accession>A0A5C6YT36</accession>
<evidence type="ECO:0000313" key="3">
    <source>
        <dbReference type="Proteomes" id="UP000321945"/>
    </source>
</evidence>
<organism evidence="2 3">
    <name type="scientific">Aequorivita lipolytica</name>
    <dbReference type="NCBI Taxonomy" id="153267"/>
    <lineage>
        <taxon>Bacteria</taxon>
        <taxon>Pseudomonadati</taxon>
        <taxon>Bacteroidota</taxon>
        <taxon>Flavobacteriia</taxon>
        <taxon>Flavobacteriales</taxon>
        <taxon>Flavobacteriaceae</taxon>
        <taxon>Aequorivita</taxon>
    </lineage>
</organism>
<sequence length="88" mass="10430">MMKEKDELTELSQKIEKGLKISFQKLIAFKKYKNTPFVFQRKGKIVEISADEVERELKESKKAKSYKTEEKIQLVNEPAEKTHKKEKK</sequence>
<protein>
    <submittedName>
        <fullName evidence="2">Uncharacterized protein</fullName>
    </submittedName>
</protein>
<dbReference type="RefSeq" id="WP_146743118.1">
    <property type="nucleotide sequence ID" value="NZ_CBCRZQ010000001.1"/>
</dbReference>
<dbReference type="OrthoDB" id="886830at2"/>
<name>A0A5C6YT36_9FLAO</name>